<dbReference type="AlphaFoldDB" id="A0A0R1UMZ2"/>
<sequence length="74" mass="8423">MYRKGKLEVDEMPTKEEFNKKLAELRRKQAELDEVYYDESDPCAFDGGCIMELHQLADEALALASGQILNEGDI</sequence>
<protein>
    <submittedName>
        <fullName evidence="1">Uncharacterized protein</fullName>
    </submittedName>
</protein>
<proteinExistence type="predicted"/>
<organism evidence="1 2">
    <name type="scientific">Limosilactobacillus ingluviei DSM 15946</name>
    <dbReference type="NCBI Taxonomy" id="1423760"/>
    <lineage>
        <taxon>Bacteria</taxon>
        <taxon>Bacillati</taxon>
        <taxon>Bacillota</taxon>
        <taxon>Bacilli</taxon>
        <taxon>Lactobacillales</taxon>
        <taxon>Lactobacillaceae</taxon>
        <taxon>Limosilactobacillus</taxon>
    </lineage>
</organism>
<gene>
    <name evidence="1" type="ORF">FC43_GL001995</name>
</gene>
<dbReference type="PATRIC" id="fig|1423760.3.peg.2090"/>
<evidence type="ECO:0000313" key="1">
    <source>
        <dbReference type="EMBL" id="KRL92341.1"/>
    </source>
</evidence>
<evidence type="ECO:0000313" key="2">
    <source>
        <dbReference type="Proteomes" id="UP000050816"/>
    </source>
</evidence>
<dbReference type="EMBL" id="AZFK01000005">
    <property type="protein sequence ID" value="KRL92341.1"/>
    <property type="molecule type" value="Genomic_DNA"/>
</dbReference>
<accession>A0A0R1UMZ2</accession>
<comment type="caution">
    <text evidence="1">The sequence shown here is derived from an EMBL/GenBank/DDBJ whole genome shotgun (WGS) entry which is preliminary data.</text>
</comment>
<dbReference type="Proteomes" id="UP000050816">
    <property type="component" value="Unassembled WGS sequence"/>
</dbReference>
<reference evidence="1 2" key="1">
    <citation type="journal article" date="2015" name="Genome Announc.">
        <title>Expanding the biotechnology potential of lactobacilli through comparative genomics of 213 strains and associated genera.</title>
        <authorList>
            <person name="Sun Z."/>
            <person name="Harris H.M."/>
            <person name="McCann A."/>
            <person name="Guo C."/>
            <person name="Argimon S."/>
            <person name="Zhang W."/>
            <person name="Yang X."/>
            <person name="Jeffery I.B."/>
            <person name="Cooney J.C."/>
            <person name="Kagawa T.F."/>
            <person name="Liu W."/>
            <person name="Song Y."/>
            <person name="Salvetti E."/>
            <person name="Wrobel A."/>
            <person name="Rasinkangas P."/>
            <person name="Parkhill J."/>
            <person name="Rea M.C."/>
            <person name="O'Sullivan O."/>
            <person name="Ritari J."/>
            <person name="Douillard F.P."/>
            <person name="Paul Ross R."/>
            <person name="Yang R."/>
            <person name="Briner A.E."/>
            <person name="Felis G.E."/>
            <person name="de Vos W.M."/>
            <person name="Barrangou R."/>
            <person name="Klaenhammer T.R."/>
            <person name="Caufield P.W."/>
            <person name="Cui Y."/>
            <person name="Zhang H."/>
            <person name="O'Toole P.W."/>
        </authorList>
    </citation>
    <scope>NUCLEOTIDE SEQUENCE [LARGE SCALE GENOMIC DNA]</scope>
    <source>
        <strain evidence="1 2">DSM 15946</strain>
    </source>
</reference>
<name>A0A0R1UMZ2_9LACO</name>